<dbReference type="SUPFAM" id="SSF52047">
    <property type="entry name" value="RNI-like"/>
    <property type="match status" value="1"/>
</dbReference>
<protein>
    <submittedName>
        <fullName evidence="1">Uncharacterized protein</fullName>
    </submittedName>
</protein>
<dbReference type="Gene3D" id="3.80.10.10">
    <property type="entry name" value="Ribonuclease Inhibitor"/>
    <property type="match status" value="1"/>
</dbReference>
<accession>A0A0G4HE67</accession>
<dbReference type="AlphaFoldDB" id="A0A0G4HE67"/>
<organism evidence="1">
    <name type="scientific">Chromera velia CCMP2878</name>
    <dbReference type="NCBI Taxonomy" id="1169474"/>
    <lineage>
        <taxon>Eukaryota</taxon>
        <taxon>Sar</taxon>
        <taxon>Alveolata</taxon>
        <taxon>Colpodellida</taxon>
        <taxon>Chromeraceae</taxon>
        <taxon>Chromera</taxon>
    </lineage>
</organism>
<sequence length="198" mass="21612">MGVTQSCARACECSTDKKFSKTLAEAHLSAEEIDALTEEIEAWCDSHRLLLSPRDFLSRLKGKDLGYEELQDFAKRAPPEAVTGIYADCLRSRLASLVSLELSCFPLSDRDIATPLGNFLEFTAKELGDLSRIQVVDLSYTNISSRALRAVAVPLGRLPTFSVLNLSNNGGEATVDGRLSFSGEGFINFLADLLSTTR</sequence>
<name>A0A0G4HE67_9ALVE</name>
<gene>
    <name evidence="1" type="ORF">Cvel_6465</name>
</gene>
<dbReference type="VEuPathDB" id="CryptoDB:Cvel_6465"/>
<dbReference type="EMBL" id="CDMZ01002386">
    <property type="protein sequence ID" value="CEM42141.1"/>
    <property type="molecule type" value="Genomic_DNA"/>
</dbReference>
<reference evidence="1" key="1">
    <citation type="submission" date="2014-11" db="EMBL/GenBank/DDBJ databases">
        <authorList>
            <person name="Otto D Thomas"/>
            <person name="Naeem Raeece"/>
        </authorList>
    </citation>
    <scope>NUCLEOTIDE SEQUENCE</scope>
</reference>
<dbReference type="InterPro" id="IPR032675">
    <property type="entry name" value="LRR_dom_sf"/>
</dbReference>
<evidence type="ECO:0000313" key="1">
    <source>
        <dbReference type="EMBL" id="CEM42141.1"/>
    </source>
</evidence>
<proteinExistence type="predicted"/>